<organism evidence="2 3">
    <name type="scientific">Ferranicluibacter rubi</name>
    <dbReference type="NCBI Taxonomy" id="2715133"/>
    <lineage>
        <taxon>Bacteria</taxon>
        <taxon>Pseudomonadati</taxon>
        <taxon>Pseudomonadota</taxon>
        <taxon>Alphaproteobacteria</taxon>
        <taxon>Hyphomicrobiales</taxon>
        <taxon>Rhizobiaceae</taxon>
        <taxon>Ferranicluibacter</taxon>
    </lineage>
</organism>
<keyword evidence="3" id="KW-1185">Reference proteome</keyword>
<comment type="caution">
    <text evidence="2">The sequence shown here is derived from an EMBL/GenBank/DDBJ whole genome shotgun (WGS) entry which is preliminary data.</text>
</comment>
<name>A0AA43ZFL8_9HYPH</name>
<reference evidence="2" key="1">
    <citation type="submission" date="2020-03" db="EMBL/GenBank/DDBJ databases">
        <title>Ferranicluibacter endophyticum gen. nov., sp. nov., a new genus isolated from Rubus ulmifolius Schott. stem.</title>
        <authorList>
            <person name="Roca-Couso R."/>
            <person name="Flores-Felix J.D."/>
            <person name="Igual J.M."/>
            <person name="Rivas R."/>
        </authorList>
    </citation>
    <scope>NUCLEOTIDE SEQUENCE</scope>
    <source>
        <strain evidence="2">CRRU44</strain>
    </source>
</reference>
<proteinExistence type="predicted"/>
<dbReference type="AlphaFoldDB" id="A0AA43ZFL8"/>
<dbReference type="RefSeq" id="WP_167128318.1">
    <property type="nucleotide sequence ID" value="NZ_JAANCM010000004.1"/>
</dbReference>
<evidence type="ECO:0000313" key="2">
    <source>
        <dbReference type="EMBL" id="NHT75997.1"/>
    </source>
</evidence>
<gene>
    <name evidence="1" type="ORF">G8E10_09310</name>
    <name evidence="2" type="ORF">G8E10_09645</name>
</gene>
<sequence>MVTKPSRYQTRRTNTPGKVFSASELLDYELGLNVPDRKLFSKDLNGNVFQVAGAAGRNPGDYVKYEDLGDGLQALGIKTGGRLWVKHDTDTTGDFTTFWVTRNPPAGGTYAQVNSAIRAQTKVDFKTDAFEWGITSTLEVNAAGGGEHCAGYFRAQKNADGTAWAICLENRDFVPQPQSGTVAAEIGLFVKGKDDLGRRIGIHLSLNSADNADGENVVGSALVIGGPSAKVQVTRMIRLQGAGFVGIDFTEMDTNYSNIGINMKTEQVIQWKDSLDGTTRGGLRWTSALGGNWQWSGIATTPSAGAIVEYETVIINGNLRKRALYAV</sequence>
<dbReference type="EMBL" id="JAANCM010000004">
    <property type="protein sequence ID" value="NHT75937.1"/>
    <property type="molecule type" value="Genomic_DNA"/>
</dbReference>
<dbReference type="EMBL" id="JAANCM010000004">
    <property type="protein sequence ID" value="NHT75997.1"/>
    <property type="molecule type" value="Genomic_DNA"/>
</dbReference>
<evidence type="ECO:0000313" key="1">
    <source>
        <dbReference type="EMBL" id="NHT75937.1"/>
    </source>
</evidence>
<evidence type="ECO:0000313" key="3">
    <source>
        <dbReference type="Proteomes" id="UP001155840"/>
    </source>
</evidence>
<accession>A0AA43ZFL8</accession>
<dbReference type="Proteomes" id="UP001155840">
    <property type="component" value="Unassembled WGS sequence"/>
</dbReference>
<protein>
    <submittedName>
        <fullName evidence="2">Uncharacterized protein</fullName>
    </submittedName>
</protein>